<keyword evidence="1" id="KW-0732">Signal</keyword>
<gene>
    <name evidence="2" type="ORF">SAMN04488564_112247</name>
</gene>
<dbReference type="SUPFAM" id="SSF50939">
    <property type="entry name" value="Sialidases"/>
    <property type="match status" value="1"/>
</dbReference>
<name>A0A1I6FDT1_9PSEU</name>
<evidence type="ECO:0000313" key="3">
    <source>
        <dbReference type="Proteomes" id="UP000198583"/>
    </source>
</evidence>
<dbReference type="EMBL" id="FOYL01000012">
    <property type="protein sequence ID" value="SFR28136.1"/>
    <property type="molecule type" value="Genomic_DNA"/>
</dbReference>
<evidence type="ECO:0000256" key="1">
    <source>
        <dbReference type="SAM" id="SignalP"/>
    </source>
</evidence>
<protein>
    <recommendedName>
        <fullName evidence="4">BNR repeat-like domain-containing protein</fullName>
    </recommendedName>
</protein>
<dbReference type="CDD" id="cd15482">
    <property type="entry name" value="Sialidase_non-viral"/>
    <property type="match status" value="1"/>
</dbReference>
<evidence type="ECO:0008006" key="4">
    <source>
        <dbReference type="Google" id="ProtNLM"/>
    </source>
</evidence>
<organism evidence="2 3">
    <name type="scientific">Lentzea waywayandensis</name>
    <dbReference type="NCBI Taxonomy" id="84724"/>
    <lineage>
        <taxon>Bacteria</taxon>
        <taxon>Bacillati</taxon>
        <taxon>Actinomycetota</taxon>
        <taxon>Actinomycetes</taxon>
        <taxon>Pseudonocardiales</taxon>
        <taxon>Pseudonocardiaceae</taxon>
        <taxon>Lentzea</taxon>
    </lineage>
</organism>
<keyword evidence="3" id="KW-1185">Reference proteome</keyword>
<dbReference type="Gene3D" id="2.120.10.10">
    <property type="match status" value="2"/>
</dbReference>
<sequence>MHATRRLTAAAAVVPLILLSTTTGASAAPFSLGADVLVSGASTLTACPYGASADFAAAYDNTEVEPQVAVNPASPSEMIGVTQQDRWPDGGARGLSSWITHNGGASWTKLPDVPWSGCQGGPTRFGRVTDPWVTYDKAGNAYFIGQPIDSAALGLSAISVTSFDRAAGTWRPPQIIQEDLGDRGVFNDKVSITGDPTRPGYAYATWLRGSYPNDGRQHPIADLHSFAYRGKPMFSRTTDGGLTWSTPVPMRDSNTYMQGNQIAVGPDGTLYDVAANLFTGAGLNDKGVYMGVMTSHDAGLHWSAPAKIAPITFAQLVVPDDDFPIRAEDYLPDIAVDMTSGAVHVVWADGLGTALNKVVLVKSTDGGRHWSGPTVVAAGGAGVQSYNHAIDVSDTGMVTLTYWDDRNNVPGDGIATTDIWVRHSHDGTQTWEPEQHLHGPFNHYTAPVSYFAPGDPRGLFLGDYMGLETISGNDTIAFFTSTGNDGADVHAVRLNHS</sequence>
<dbReference type="AlphaFoldDB" id="A0A1I6FDT1"/>
<dbReference type="InterPro" id="IPR036278">
    <property type="entry name" value="Sialidase_sf"/>
</dbReference>
<feature type="chain" id="PRO_5011447975" description="BNR repeat-like domain-containing protein" evidence="1">
    <location>
        <begin position="28"/>
        <end position="497"/>
    </location>
</feature>
<proteinExistence type="predicted"/>
<feature type="signal peptide" evidence="1">
    <location>
        <begin position="1"/>
        <end position="27"/>
    </location>
</feature>
<reference evidence="3" key="1">
    <citation type="submission" date="2016-10" db="EMBL/GenBank/DDBJ databases">
        <authorList>
            <person name="Varghese N."/>
            <person name="Submissions S."/>
        </authorList>
    </citation>
    <scope>NUCLEOTIDE SEQUENCE [LARGE SCALE GENOMIC DNA]</scope>
    <source>
        <strain evidence="3">DSM 44232</strain>
    </source>
</reference>
<evidence type="ECO:0000313" key="2">
    <source>
        <dbReference type="EMBL" id="SFR28136.1"/>
    </source>
</evidence>
<dbReference type="STRING" id="84724.SAMN04488564_112247"/>
<dbReference type="Proteomes" id="UP000198583">
    <property type="component" value="Unassembled WGS sequence"/>
</dbReference>
<accession>A0A1I6FDT1</accession>